<keyword evidence="3" id="KW-1185">Reference proteome</keyword>
<proteinExistence type="predicted"/>
<keyword evidence="1" id="KW-0732">Signal</keyword>
<feature type="chain" id="PRO_5022994798" description="DUF4382 domain-containing protein" evidence="1">
    <location>
        <begin position="28"/>
        <end position="321"/>
    </location>
</feature>
<dbReference type="OrthoDB" id="1437689at2"/>
<dbReference type="RefSeq" id="WP_139695181.1">
    <property type="nucleotide sequence ID" value="NZ_CP074074.1"/>
</dbReference>
<sequence length="321" mass="35837">MATFSKPSIIYALVTSLLISCFISACKSDKKENKTENPKKEKPKHIVITTESMDFNMPDTISSGWNTFVYQNKSPQTHFFIVDKYPEGKTSKDVEELIAPIFDKGMQLIMQNKAEDGFAEFANLPEWFSDVVFLGGSGLLSPNHTSSTTIHLNPGKYIVECYVKMSNGVFHTSMGMVKDLVVSPEVSLLQEPIADKTISISSTKGIIIDTESSITPGNYTFAVNFEDQIKHEHFVGHDINLVKIHNNADLKVLENWMNWANPQGLIEPAPENFTFLGGVNDMPSGHKGYFKVNLDEGHYAFISEVPDPSGKNMLKRFQVSN</sequence>
<name>A0A5C4SRG0_9FLAO</name>
<comment type="caution">
    <text evidence="2">The sequence shown here is derived from an EMBL/GenBank/DDBJ whole genome shotgun (WGS) entry which is preliminary data.</text>
</comment>
<feature type="signal peptide" evidence="1">
    <location>
        <begin position="1"/>
        <end position="27"/>
    </location>
</feature>
<dbReference type="EMBL" id="VDCS01000003">
    <property type="protein sequence ID" value="TNJ46167.1"/>
    <property type="molecule type" value="Genomic_DNA"/>
</dbReference>
<dbReference type="AlphaFoldDB" id="A0A5C4SRG0"/>
<dbReference type="Proteomes" id="UP000308713">
    <property type="component" value="Unassembled WGS sequence"/>
</dbReference>
<gene>
    <name evidence="2" type="ORF">FGF67_04015</name>
</gene>
<evidence type="ECO:0000256" key="1">
    <source>
        <dbReference type="SAM" id="SignalP"/>
    </source>
</evidence>
<evidence type="ECO:0000313" key="2">
    <source>
        <dbReference type="EMBL" id="TNJ46167.1"/>
    </source>
</evidence>
<protein>
    <recommendedName>
        <fullName evidence="4">DUF4382 domain-containing protein</fullName>
    </recommendedName>
</protein>
<accession>A0A5C4SRG0</accession>
<evidence type="ECO:0000313" key="3">
    <source>
        <dbReference type="Proteomes" id="UP000308713"/>
    </source>
</evidence>
<organism evidence="2 3">
    <name type="scientific">Allotamlana fucoidanivorans</name>
    <dbReference type="NCBI Taxonomy" id="2583814"/>
    <lineage>
        <taxon>Bacteria</taxon>
        <taxon>Pseudomonadati</taxon>
        <taxon>Bacteroidota</taxon>
        <taxon>Flavobacteriia</taxon>
        <taxon>Flavobacteriales</taxon>
        <taxon>Flavobacteriaceae</taxon>
        <taxon>Allotamlana</taxon>
    </lineage>
</organism>
<evidence type="ECO:0008006" key="4">
    <source>
        <dbReference type="Google" id="ProtNLM"/>
    </source>
</evidence>
<reference evidence="2 3" key="1">
    <citation type="submission" date="2019-05" db="EMBL/GenBank/DDBJ databases">
        <title>Tamlana fucoidanivorans sp. nov., isolated from the surface of algae collected from Fujian province in China.</title>
        <authorList>
            <person name="Li J."/>
        </authorList>
    </citation>
    <scope>NUCLEOTIDE SEQUENCE [LARGE SCALE GENOMIC DNA]</scope>
    <source>
        <strain evidence="2 3">CW2-9</strain>
    </source>
</reference>
<dbReference type="PROSITE" id="PS51257">
    <property type="entry name" value="PROKAR_LIPOPROTEIN"/>
    <property type="match status" value="1"/>
</dbReference>